<feature type="transmembrane region" description="Helical" evidence="8">
    <location>
        <begin position="145"/>
        <end position="167"/>
    </location>
</feature>
<dbReference type="Gene3D" id="3.30.70.1450">
    <property type="entry name" value="Regulator of K+ conductance, C-terminal domain"/>
    <property type="match status" value="1"/>
</dbReference>
<keyword evidence="6 8" id="KW-1133">Transmembrane helix</keyword>
<dbReference type="RefSeq" id="WP_123915963.1">
    <property type="nucleotide sequence ID" value="NZ_RKRA01000001.1"/>
</dbReference>
<sequence length="521" mass="53218">MVDVLAASPLLSMMVVVAVGTLIGTIPFGPLRFGPAGALFVGLAVGALDPRLGEGLGLLQTLGLALFVYTVGLGAGSGFFRDLRRQLPLLGGAVGVLALVAVAAIVLGAALGLTPGLRSGAFTGALTSTPALAAATELAGSEEPAVGYALAYPVGVVVTILAVGAVLSRSWPARRDRGSVAGVGLVDISVEVLHPARIADLPEVAEDRVRLSYLQRAGRTRVIDPDEELLAGDRVVMVGPAEAVAAARERLGRRVSEHLAHDRSTVDYRRFIVSRPALAGRTVADLDVPGRFDGVVTRVRRGDLDLLASDDFVLELGDKVRVIVPRGRMDEVRELFGDSERRVSEVDALSLGIGLAAGLAVGLLTLPLPGGASFALGSAAGPLVVGMVLGRLERTGPLVWGLPIAANLTIRQLGLLLFLGATGLASGQAFASAAFTGEGLRVVVLALALSVLTAALFGVLARTAGVSTARAAGALAGLVGQPAILAYANGRVTDERVEAGYAALFAVGIIAKILLVQVIGS</sequence>
<feature type="domain" description="RCK C-terminal" evidence="9">
    <location>
        <begin position="175"/>
        <end position="253"/>
    </location>
</feature>
<comment type="subcellular location">
    <subcellularLocation>
        <location evidence="1">Cell membrane</location>
        <topology evidence="1">Multi-pass membrane protein</topology>
    </subcellularLocation>
</comment>
<dbReference type="InterPro" id="IPR050144">
    <property type="entry name" value="AAE_transporter"/>
</dbReference>
<comment type="caution">
    <text evidence="10">The sequence shown here is derived from an EMBL/GenBank/DDBJ whole genome shotgun (WGS) entry which is preliminary data.</text>
</comment>
<dbReference type="Proteomes" id="UP000280726">
    <property type="component" value="Unassembled WGS sequence"/>
</dbReference>
<gene>
    <name evidence="10" type="ORF">EDD32_1294</name>
</gene>
<organism evidence="10 11">
    <name type="scientific">Georgenia muralis</name>
    <dbReference type="NCBI Taxonomy" id="154117"/>
    <lineage>
        <taxon>Bacteria</taxon>
        <taxon>Bacillati</taxon>
        <taxon>Actinomycetota</taxon>
        <taxon>Actinomycetes</taxon>
        <taxon>Micrococcales</taxon>
        <taxon>Bogoriellaceae</taxon>
        <taxon>Georgenia</taxon>
    </lineage>
</organism>
<dbReference type="PROSITE" id="PS51202">
    <property type="entry name" value="RCK_C"/>
    <property type="match status" value="2"/>
</dbReference>
<dbReference type="EMBL" id="RKRA01000001">
    <property type="protein sequence ID" value="RPF26836.1"/>
    <property type="molecule type" value="Genomic_DNA"/>
</dbReference>
<dbReference type="InterPro" id="IPR006512">
    <property type="entry name" value="YidE_YbjL"/>
</dbReference>
<evidence type="ECO:0000259" key="9">
    <source>
        <dbReference type="PROSITE" id="PS51202"/>
    </source>
</evidence>
<dbReference type="Pfam" id="PF02080">
    <property type="entry name" value="TrkA_C"/>
    <property type="match status" value="1"/>
</dbReference>
<evidence type="ECO:0000256" key="1">
    <source>
        <dbReference type="ARBA" id="ARBA00004651"/>
    </source>
</evidence>
<protein>
    <submittedName>
        <fullName evidence="10">Putative transport protein</fullName>
    </submittedName>
</protein>
<dbReference type="InterPro" id="IPR036721">
    <property type="entry name" value="RCK_C_sf"/>
</dbReference>
<feature type="transmembrane region" description="Helical" evidence="8">
    <location>
        <begin position="348"/>
        <end position="366"/>
    </location>
</feature>
<keyword evidence="7 8" id="KW-0472">Membrane</keyword>
<dbReference type="AlphaFoldDB" id="A0A3N4Z515"/>
<feature type="transmembrane region" description="Helical" evidence="8">
    <location>
        <begin position="500"/>
        <end position="520"/>
    </location>
</feature>
<feature type="transmembrane region" description="Helical" evidence="8">
    <location>
        <begin position="6"/>
        <end position="26"/>
    </location>
</feature>
<dbReference type="SUPFAM" id="SSF116726">
    <property type="entry name" value="TrkA C-terminal domain-like"/>
    <property type="match status" value="2"/>
</dbReference>
<dbReference type="GO" id="GO:0005886">
    <property type="term" value="C:plasma membrane"/>
    <property type="evidence" value="ECO:0007669"/>
    <property type="project" value="UniProtKB-SubCell"/>
</dbReference>
<keyword evidence="4" id="KW-1003">Cell membrane</keyword>
<feature type="domain" description="RCK C-terminal" evidence="9">
    <location>
        <begin position="254"/>
        <end position="338"/>
    </location>
</feature>
<evidence type="ECO:0000256" key="6">
    <source>
        <dbReference type="ARBA" id="ARBA00022989"/>
    </source>
</evidence>
<dbReference type="PANTHER" id="PTHR30445">
    <property type="entry name" value="K(+)_H(+) ANTIPORTER SUBUNIT KHTT"/>
    <property type="match status" value="1"/>
</dbReference>
<dbReference type="NCBIfam" id="TIGR01625">
    <property type="entry name" value="YidE_YbjL_dupl"/>
    <property type="match status" value="2"/>
</dbReference>
<feature type="transmembrane region" description="Helical" evidence="8">
    <location>
        <begin position="58"/>
        <end position="80"/>
    </location>
</feature>
<dbReference type="Pfam" id="PF06826">
    <property type="entry name" value="Asp-Al_Ex"/>
    <property type="match status" value="2"/>
</dbReference>
<name>A0A3N4Z515_9MICO</name>
<feature type="transmembrane region" description="Helical" evidence="8">
    <location>
        <begin position="413"/>
        <end position="436"/>
    </location>
</feature>
<proteinExistence type="inferred from homology"/>
<comment type="similarity">
    <text evidence="2">Belongs to the AAE transporter (TC 2.A.81) family.</text>
</comment>
<evidence type="ECO:0000256" key="7">
    <source>
        <dbReference type="ARBA" id="ARBA00023136"/>
    </source>
</evidence>
<evidence type="ECO:0000256" key="5">
    <source>
        <dbReference type="ARBA" id="ARBA00022692"/>
    </source>
</evidence>
<evidence type="ECO:0000256" key="8">
    <source>
        <dbReference type="SAM" id="Phobius"/>
    </source>
</evidence>
<keyword evidence="3" id="KW-0813">Transport</keyword>
<feature type="transmembrane region" description="Helical" evidence="8">
    <location>
        <begin position="372"/>
        <end position="392"/>
    </location>
</feature>
<keyword evidence="5 8" id="KW-0812">Transmembrane</keyword>
<accession>A0A3N4Z515</accession>
<evidence type="ECO:0000256" key="3">
    <source>
        <dbReference type="ARBA" id="ARBA00022448"/>
    </source>
</evidence>
<dbReference type="OrthoDB" id="9155749at2"/>
<reference evidence="10 11" key="1">
    <citation type="submission" date="2018-11" db="EMBL/GenBank/DDBJ databases">
        <title>Sequencing the genomes of 1000 actinobacteria strains.</title>
        <authorList>
            <person name="Klenk H.-P."/>
        </authorList>
    </citation>
    <scope>NUCLEOTIDE SEQUENCE [LARGE SCALE GENOMIC DNA]</scope>
    <source>
        <strain evidence="10 11">DSM 14418</strain>
    </source>
</reference>
<evidence type="ECO:0000256" key="4">
    <source>
        <dbReference type="ARBA" id="ARBA00022475"/>
    </source>
</evidence>
<keyword evidence="11" id="KW-1185">Reference proteome</keyword>
<evidence type="ECO:0000313" key="11">
    <source>
        <dbReference type="Proteomes" id="UP000280726"/>
    </source>
</evidence>
<evidence type="ECO:0000313" key="10">
    <source>
        <dbReference type="EMBL" id="RPF26836.1"/>
    </source>
</evidence>
<evidence type="ECO:0000256" key="2">
    <source>
        <dbReference type="ARBA" id="ARBA00009854"/>
    </source>
</evidence>
<dbReference type="GO" id="GO:0006813">
    <property type="term" value="P:potassium ion transport"/>
    <property type="evidence" value="ECO:0007669"/>
    <property type="project" value="InterPro"/>
</dbReference>
<dbReference type="InterPro" id="IPR006037">
    <property type="entry name" value="RCK_C"/>
</dbReference>
<dbReference type="PANTHER" id="PTHR30445:SF3">
    <property type="entry name" value="TRANSPORT PROTEIN YIDE-RELATED"/>
    <property type="match status" value="1"/>
</dbReference>
<feature type="transmembrane region" description="Helical" evidence="8">
    <location>
        <begin position="87"/>
        <end position="113"/>
    </location>
</feature>
<feature type="transmembrane region" description="Helical" evidence="8">
    <location>
        <begin position="442"/>
        <end position="461"/>
    </location>
</feature>
<dbReference type="GO" id="GO:0008324">
    <property type="term" value="F:monoatomic cation transmembrane transporter activity"/>
    <property type="evidence" value="ECO:0007669"/>
    <property type="project" value="InterPro"/>
</dbReference>